<feature type="domain" description="Prenyltransferase alpha-alpha toroid" evidence="11">
    <location>
        <begin position="139"/>
        <end position="562"/>
    </location>
</feature>
<keyword evidence="5 9" id="KW-0808">Transferase</keyword>
<evidence type="ECO:0000256" key="3">
    <source>
        <dbReference type="ARBA" id="ARBA00015798"/>
    </source>
</evidence>
<evidence type="ECO:0000256" key="8">
    <source>
        <dbReference type="ARBA" id="ARBA00022833"/>
    </source>
</evidence>
<evidence type="ECO:0000256" key="1">
    <source>
        <dbReference type="ARBA" id="ARBA00010497"/>
    </source>
</evidence>
<keyword evidence="13" id="KW-1185">Reference proteome</keyword>
<evidence type="ECO:0000256" key="2">
    <source>
        <dbReference type="ARBA" id="ARBA00012702"/>
    </source>
</evidence>
<evidence type="ECO:0000259" key="11">
    <source>
        <dbReference type="Pfam" id="PF00432"/>
    </source>
</evidence>
<feature type="compositionally biased region" description="Low complexity" evidence="10">
    <location>
        <begin position="17"/>
        <end position="35"/>
    </location>
</feature>
<name>A0A3N4HVC7_ASCIM</name>
<keyword evidence="7" id="KW-0677">Repeat</keyword>
<reference evidence="12 13" key="1">
    <citation type="journal article" date="2018" name="Nat. Ecol. Evol.">
        <title>Pezizomycetes genomes reveal the molecular basis of ectomycorrhizal truffle lifestyle.</title>
        <authorList>
            <person name="Murat C."/>
            <person name="Payen T."/>
            <person name="Noel B."/>
            <person name="Kuo A."/>
            <person name="Morin E."/>
            <person name="Chen J."/>
            <person name="Kohler A."/>
            <person name="Krizsan K."/>
            <person name="Balestrini R."/>
            <person name="Da Silva C."/>
            <person name="Montanini B."/>
            <person name="Hainaut M."/>
            <person name="Levati E."/>
            <person name="Barry K.W."/>
            <person name="Belfiori B."/>
            <person name="Cichocki N."/>
            <person name="Clum A."/>
            <person name="Dockter R.B."/>
            <person name="Fauchery L."/>
            <person name="Guy J."/>
            <person name="Iotti M."/>
            <person name="Le Tacon F."/>
            <person name="Lindquist E.A."/>
            <person name="Lipzen A."/>
            <person name="Malagnac F."/>
            <person name="Mello A."/>
            <person name="Molinier V."/>
            <person name="Miyauchi S."/>
            <person name="Poulain J."/>
            <person name="Riccioni C."/>
            <person name="Rubini A."/>
            <person name="Sitrit Y."/>
            <person name="Splivallo R."/>
            <person name="Traeger S."/>
            <person name="Wang M."/>
            <person name="Zifcakova L."/>
            <person name="Wipf D."/>
            <person name="Zambonelli A."/>
            <person name="Paolocci F."/>
            <person name="Nowrousian M."/>
            <person name="Ottonello S."/>
            <person name="Baldrian P."/>
            <person name="Spatafora J.W."/>
            <person name="Henrissat B."/>
            <person name="Nagy L.G."/>
            <person name="Aury J.M."/>
            <person name="Wincker P."/>
            <person name="Grigoriev I.V."/>
            <person name="Bonfante P."/>
            <person name="Martin F.M."/>
        </authorList>
    </citation>
    <scope>NUCLEOTIDE SEQUENCE [LARGE SCALE GENOMIC DNA]</scope>
    <source>
        <strain evidence="12 13">RN42</strain>
    </source>
</reference>
<evidence type="ECO:0000256" key="7">
    <source>
        <dbReference type="ARBA" id="ARBA00022737"/>
    </source>
</evidence>
<sequence>MPVRKRPIKTKVRFPGSMSSSRTNSPINSSPHSPITRTPKLVEISSSDSQTSQGSRRNTTASSTKSDSEPTYLPPGPTDPHMFDDGYTDTFYPSTIPDLFRHPPLVQDLLRTHTSIEQDKVVHSCLQLLADPLNPLPDLKREQHIDFLNWALGIDKDGEQLPKGFTKMDASRPWLIYWCLAGLYALGEDLTQYRPRLVSTLRTIQNPDGGFGGGNGQLSHLAPTYAAVMSLVMVGGRDALEVVNRKTMWRFITSMKKPHGGFSMCEGGEEDVRGVYCALSVIALLQLPLDMPGGQIGGLVEGTAEYIGRCQTYEGGLAGAPGGLEAHGGYIFCGLASLSILGSPWDKFHKHIDLPLLISWITARQYAPEGGFSGRTNKLVDGCYSSWVGGTFALLEGALNGPVDIGPEENREPQSRKVSSIWSREGLSRYILCCCQEDHGGLRDKPGKPADFYHSCYVLLGLSSAQNYYFPHTDNAVTGSLESPPLKSPFLWTYSSHIPTKDEARFEYVPGTYNEDDNAFFQDTQRGMKWYEELRNLPPTNEAVEGFRAGNRVAPLHPIFNIPFEKVRESWEYYEGRPL</sequence>
<dbReference type="AlphaFoldDB" id="A0A3N4HVC7"/>
<dbReference type="PANTHER" id="PTHR11774">
    <property type="entry name" value="GERANYLGERANYL TRANSFERASE TYPE BETA SUBUNIT"/>
    <property type="match status" value="1"/>
</dbReference>
<dbReference type="Gene3D" id="1.50.10.20">
    <property type="match status" value="1"/>
</dbReference>
<evidence type="ECO:0000256" key="10">
    <source>
        <dbReference type="SAM" id="MobiDB-lite"/>
    </source>
</evidence>
<dbReference type="InterPro" id="IPR008930">
    <property type="entry name" value="Terpenoid_cyclase/PrenylTrfase"/>
</dbReference>
<gene>
    <name evidence="12" type="ORF">BJ508DRAFT_416836</name>
</gene>
<dbReference type="STRING" id="1160509.A0A3N4HVC7"/>
<dbReference type="SUPFAM" id="SSF48239">
    <property type="entry name" value="Terpenoid cyclases/Protein prenyltransferases"/>
    <property type="match status" value="1"/>
</dbReference>
<evidence type="ECO:0000313" key="12">
    <source>
        <dbReference type="EMBL" id="RPA77792.1"/>
    </source>
</evidence>
<dbReference type="InterPro" id="IPR045089">
    <property type="entry name" value="PGGT1B-like"/>
</dbReference>
<dbReference type="EC" id="2.5.1.58" evidence="2 9"/>
<comment type="similarity">
    <text evidence="1 9">Belongs to the protein prenyltransferase subunit beta family.</text>
</comment>
<feature type="compositionally biased region" description="Basic residues" evidence="10">
    <location>
        <begin position="1"/>
        <end position="12"/>
    </location>
</feature>
<dbReference type="OrthoDB" id="10261146at2759"/>
<comment type="catalytic activity">
    <reaction evidence="9">
        <text>L-cysteinyl-[protein] + (2E,6E)-farnesyl diphosphate = S-(2E,6E)-farnesyl-L-cysteinyl-[protein] + diphosphate</text>
        <dbReference type="Rhea" id="RHEA:13345"/>
        <dbReference type="Rhea" id="RHEA-COMP:10131"/>
        <dbReference type="Rhea" id="RHEA-COMP:11535"/>
        <dbReference type="ChEBI" id="CHEBI:29950"/>
        <dbReference type="ChEBI" id="CHEBI:33019"/>
        <dbReference type="ChEBI" id="CHEBI:86019"/>
        <dbReference type="ChEBI" id="CHEBI:175763"/>
    </reaction>
</comment>
<protein>
    <recommendedName>
        <fullName evidence="3 9">Protein farnesyltransferase subunit beta</fullName>
        <shortName evidence="9">FTase-beta</shortName>
        <ecNumber evidence="2 9">2.5.1.58</ecNumber>
    </recommendedName>
</protein>
<comment type="function">
    <text evidence="9">Catalyzes the transfer of a farnesyl moiety from farnesyl diphosphate to a cysteine at the fourth position from the C-terminus of several proteins. The beta subunit is responsible for peptide-binding.</text>
</comment>
<evidence type="ECO:0000256" key="5">
    <source>
        <dbReference type="ARBA" id="ARBA00022679"/>
    </source>
</evidence>
<evidence type="ECO:0000256" key="9">
    <source>
        <dbReference type="RuleBase" id="RU365056"/>
    </source>
</evidence>
<comment type="cofactor">
    <cofactor evidence="9">
        <name>Zn(2+)</name>
        <dbReference type="ChEBI" id="CHEBI:29105"/>
    </cofactor>
    <text evidence="9">Binds 1 zinc ion per subunit.</text>
</comment>
<dbReference type="EMBL" id="ML119720">
    <property type="protein sequence ID" value="RPA77792.1"/>
    <property type="molecule type" value="Genomic_DNA"/>
</dbReference>
<evidence type="ECO:0000256" key="4">
    <source>
        <dbReference type="ARBA" id="ARBA00022602"/>
    </source>
</evidence>
<dbReference type="CDD" id="cd02893">
    <property type="entry name" value="FTase"/>
    <property type="match status" value="1"/>
</dbReference>
<feature type="compositionally biased region" description="Low complexity" evidence="10">
    <location>
        <begin position="45"/>
        <end position="55"/>
    </location>
</feature>
<evidence type="ECO:0000256" key="6">
    <source>
        <dbReference type="ARBA" id="ARBA00022723"/>
    </source>
</evidence>
<keyword evidence="4 9" id="KW-0637">Prenyltransferase</keyword>
<accession>A0A3N4HVC7</accession>
<dbReference type="GO" id="GO:0004660">
    <property type="term" value="F:protein farnesyltransferase activity"/>
    <property type="evidence" value="ECO:0007669"/>
    <property type="project" value="UniProtKB-UniRule"/>
</dbReference>
<dbReference type="GO" id="GO:0005965">
    <property type="term" value="C:protein farnesyltransferase complex"/>
    <property type="evidence" value="ECO:0007669"/>
    <property type="project" value="UniProtKB-UniRule"/>
</dbReference>
<dbReference type="InterPro" id="IPR001330">
    <property type="entry name" value="Prenyltrans"/>
</dbReference>
<dbReference type="Proteomes" id="UP000275078">
    <property type="component" value="Unassembled WGS sequence"/>
</dbReference>
<feature type="compositionally biased region" description="Polar residues" evidence="10">
    <location>
        <begin position="56"/>
        <end position="65"/>
    </location>
</feature>
<dbReference type="InterPro" id="IPR026872">
    <property type="entry name" value="FTB"/>
</dbReference>
<feature type="region of interest" description="Disordered" evidence="10">
    <location>
        <begin position="1"/>
        <end position="87"/>
    </location>
</feature>
<dbReference type="GO" id="GO:0097354">
    <property type="term" value="P:prenylation"/>
    <property type="evidence" value="ECO:0007669"/>
    <property type="project" value="UniProtKB-UniRule"/>
</dbReference>
<comment type="subunit">
    <text evidence="9">Heterodimer of an alpha and a beta subunit.</text>
</comment>
<evidence type="ECO:0000313" key="13">
    <source>
        <dbReference type="Proteomes" id="UP000275078"/>
    </source>
</evidence>
<keyword evidence="8 9" id="KW-0862">Zinc</keyword>
<dbReference type="GO" id="GO:0008270">
    <property type="term" value="F:zinc ion binding"/>
    <property type="evidence" value="ECO:0007669"/>
    <property type="project" value="UniProtKB-UniRule"/>
</dbReference>
<organism evidence="12 13">
    <name type="scientific">Ascobolus immersus RN42</name>
    <dbReference type="NCBI Taxonomy" id="1160509"/>
    <lineage>
        <taxon>Eukaryota</taxon>
        <taxon>Fungi</taxon>
        <taxon>Dikarya</taxon>
        <taxon>Ascomycota</taxon>
        <taxon>Pezizomycotina</taxon>
        <taxon>Pezizomycetes</taxon>
        <taxon>Pezizales</taxon>
        <taxon>Ascobolaceae</taxon>
        <taxon>Ascobolus</taxon>
    </lineage>
</organism>
<proteinExistence type="inferred from homology"/>
<dbReference type="Pfam" id="PF00432">
    <property type="entry name" value="Prenyltrans"/>
    <property type="match status" value="1"/>
</dbReference>
<dbReference type="PANTHER" id="PTHR11774:SF6">
    <property type="entry name" value="PROTEIN FARNESYLTRANSFERASE SUBUNIT BETA"/>
    <property type="match status" value="1"/>
</dbReference>
<keyword evidence="6 9" id="KW-0479">Metal-binding</keyword>